<proteinExistence type="predicted"/>
<evidence type="ECO:0000313" key="2">
    <source>
        <dbReference type="Proteomes" id="UP001209803"/>
    </source>
</evidence>
<reference evidence="1 2" key="1">
    <citation type="submission" date="2023-03" db="EMBL/GenBank/DDBJ databases">
        <title>Roseibium porphyridii sp. nov. and Roseibium rhodosorbium sp. nov. isolated from marine algae, Porphyridium cruentum and Rhodosorus marinus, respectively.</title>
        <authorList>
            <person name="Lee M.W."/>
            <person name="Choi B.J."/>
            <person name="Lee J.K."/>
            <person name="Choi D.G."/>
            <person name="Baek J.H."/>
            <person name="Bayburt H."/>
            <person name="Kim J.M."/>
            <person name="Han D.M."/>
            <person name="Kim K.H."/>
            <person name="Jeon C.O."/>
        </authorList>
    </citation>
    <scope>NUCLEOTIDE SEQUENCE [LARGE SCALE GENOMIC DNA]</scope>
    <source>
        <strain evidence="1 2">KMA01</strain>
    </source>
</reference>
<evidence type="ECO:0000313" key="1">
    <source>
        <dbReference type="EMBL" id="WFE92269.1"/>
    </source>
</evidence>
<sequence length="236" mass="26904">MNVFHFIVSRKQKYFEFFMVRGAQTGSRNPNSRRNRAASFARHQLLQRVQSRSQALLRSKLQNNARVLSREELRALTNPRRKPNNVDGNYKTQQGIVAENALKLVEEYLLEKLKQHHNDPSMNDAQSKLLLKNGQASRRMTHEFVHGMPLDVDGNTIHFKRGSGQPYIVVSDFEELRNYVVLVDVYEVTVSNSHGSLPCTFENPEGAEIVLATQPAAAIMSPGSSIFIPIEQFLRR</sequence>
<gene>
    <name evidence="1" type="ORF">K1718_13165</name>
</gene>
<name>A0ABY8FBX3_9HYPH</name>
<dbReference type="EMBL" id="CP120863">
    <property type="protein sequence ID" value="WFE92269.1"/>
    <property type="molecule type" value="Genomic_DNA"/>
</dbReference>
<dbReference type="RefSeq" id="WP_265682322.1">
    <property type="nucleotide sequence ID" value="NZ_CP120863.1"/>
</dbReference>
<protein>
    <submittedName>
        <fullName evidence="1">Uncharacterized protein</fullName>
    </submittedName>
</protein>
<accession>A0ABY8FBX3</accession>
<dbReference type="Proteomes" id="UP001209803">
    <property type="component" value="Chromosome"/>
</dbReference>
<organism evidence="1 2">
    <name type="scientific">Roseibium porphyridii</name>
    <dbReference type="NCBI Taxonomy" id="2866279"/>
    <lineage>
        <taxon>Bacteria</taxon>
        <taxon>Pseudomonadati</taxon>
        <taxon>Pseudomonadota</taxon>
        <taxon>Alphaproteobacteria</taxon>
        <taxon>Hyphomicrobiales</taxon>
        <taxon>Stappiaceae</taxon>
        <taxon>Roseibium</taxon>
    </lineage>
</organism>
<keyword evidence="2" id="KW-1185">Reference proteome</keyword>